<dbReference type="SUPFAM" id="SSF51735">
    <property type="entry name" value="NAD(P)-binding Rossmann-fold domains"/>
    <property type="match status" value="1"/>
</dbReference>
<proteinExistence type="inferred from homology"/>
<dbReference type="EMBL" id="SLUM01000006">
    <property type="protein sequence ID" value="TCL59207.1"/>
    <property type="molecule type" value="Genomic_DNA"/>
</dbReference>
<dbReference type="GO" id="GO:0050661">
    <property type="term" value="F:NADP binding"/>
    <property type="evidence" value="ECO:0007669"/>
    <property type="project" value="InterPro"/>
</dbReference>
<dbReference type="InterPro" id="IPR019811">
    <property type="entry name" value="HDH_CS"/>
</dbReference>
<dbReference type="EC" id="1.1.1.3" evidence="4 12"/>
<dbReference type="GO" id="GO:0004412">
    <property type="term" value="F:homoserine dehydrogenase activity"/>
    <property type="evidence" value="ECO:0007669"/>
    <property type="project" value="UniProtKB-EC"/>
</dbReference>
<dbReference type="Gene3D" id="3.30.360.10">
    <property type="entry name" value="Dihydrodipicolinate Reductase, domain 2"/>
    <property type="match status" value="1"/>
</dbReference>
<comment type="pathway">
    <text evidence="1 12">Amino-acid biosynthesis; L-threonine biosynthesis; L-threonine from L-aspartate: step 3/5.</text>
</comment>
<feature type="domain" description="Homoserine dehydrogenase catalytic" evidence="14">
    <location>
        <begin position="129"/>
        <end position="307"/>
    </location>
</feature>
<keyword evidence="10 12" id="KW-0486">Methionine biosynthesis</keyword>
<evidence type="ECO:0000256" key="10">
    <source>
        <dbReference type="ARBA" id="ARBA00023167"/>
    </source>
</evidence>
<dbReference type="NCBIfam" id="NF004976">
    <property type="entry name" value="PRK06349.1"/>
    <property type="match status" value="1"/>
</dbReference>
<gene>
    <name evidence="16" type="ORF">EDD77_106124</name>
</gene>
<dbReference type="GO" id="GO:0009086">
    <property type="term" value="P:methionine biosynthetic process"/>
    <property type="evidence" value="ECO:0007669"/>
    <property type="project" value="UniProtKB-KW"/>
</dbReference>
<sequence length="405" mass="43005">MINIAILGFGTVGSGVWDVLQKNAELIARRAGQEIRVKRILVLEVTENPELFTSSIDDILNDPEITMAAEAIGGVKAAYPYVKALLASGRSVVTSNKELVATHGAELLALAKEKGVAFLFEASVGGGMPLITPMCQSMLANQVKEVYGIVNGTTNYMLTRMSRENMNFSAALKEAQQLGYAETKDPSDDVDGPDACRKIAILASLAFGKQVHTRNIPTRGIRGLEPFDLRAAARLGCAVKLIAWARQTEAGSAVGVEPMLVPLENQLAGVEDVFNGVLVRGDMVGDVFFYGRGAGKLPTASAIVADLALAAQQGAAVHTSIFWEPSPELPAPLTSGEPATYYVRVKGLTASMLPGLYGAGELVADDGGQAAYLAENITPKKLYEAARQVKALGGSVQMELRRLEQ</sequence>
<dbReference type="Pfam" id="PF00742">
    <property type="entry name" value="Homoserine_dh"/>
    <property type="match status" value="1"/>
</dbReference>
<name>A0A4V2QC80_9FIRM</name>
<evidence type="ECO:0000259" key="15">
    <source>
        <dbReference type="Pfam" id="PF03447"/>
    </source>
</evidence>
<evidence type="ECO:0000256" key="12">
    <source>
        <dbReference type="RuleBase" id="RU000579"/>
    </source>
</evidence>
<evidence type="ECO:0000256" key="6">
    <source>
        <dbReference type="ARBA" id="ARBA00022605"/>
    </source>
</evidence>
<dbReference type="RefSeq" id="WP_058966605.1">
    <property type="nucleotide sequence ID" value="NZ_CABKVM010000019.1"/>
</dbReference>
<dbReference type="PANTHER" id="PTHR43331">
    <property type="entry name" value="HOMOSERINE DEHYDROGENASE"/>
    <property type="match status" value="1"/>
</dbReference>
<keyword evidence="9" id="KW-0915">Sodium</keyword>
<evidence type="ECO:0000259" key="14">
    <source>
        <dbReference type="Pfam" id="PF00742"/>
    </source>
</evidence>
<evidence type="ECO:0000256" key="8">
    <source>
        <dbReference type="ARBA" id="ARBA00023002"/>
    </source>
</evidence>
<comment type="pathway">
    <text evidence="2 12">Amino-acid biosynthesis; L-methionine biosynthesis via de novo pathway; L-homoserine from L-aspartate: step 3/3.</text>
</comment>
<dbReference type="OrthoDB" id="9808167at2"/>
<dbReference type="GO" id="GO:0009088">
    <property type="term" value="P:threonine biosynthetic process"/>
    <property type="evidence" value="ECO:0007669"/>
    <property type="project" value="UniProtKB-UniPathway"/>
</dbReference>
<keyword evidence="8 12" id="KW-0560">Oxidoreductase</keyword>
<evidence type="ECO:0000256" key="1">
    <source>
        <dbReference type="ARBA" id="ARBA00005056"/>
    </source>
</evidence>
<keyword evidence="12" id="KW-0521">NADP</keyword>
<dbReference type="Gene3D" id="3.30.70.260">
    <property type="match status" value="1"/>
</dbReference>
<dbReference type="InterPro" id="IPR005106">
    <property type="entry name" value="Asp/hSer_DH_NAD-bd"/>
</dbReference>
<dbReference type="STRING" id="1650663.GCA_001486665_03171"/>
<dbReference type="AlphaFoldDB" id="A0A4V2QC80"/>
<dbReference type="InterPro" id="IPR001342">
    <property type="entry name" value="HDH_cat"/>
</dbReference>
<dbReference type="PROSITE" id="PS01042">
    <property type="entry name" value="HOMOSER_DHGENASE"/>
    <property type="match status" value="1"/>
</dbReference>
<feature type="domain" description="Aspartate/homoserine dehydrogenase NAD-binding" evidence="15">
    <location>
        <begin position="8"/>
        <end position="121"/>
    </location>
</feature>
<evidence type="ECO:0000256" key="3">
    <source>
        <dbReference type="ARBA" id="ARBA00006753"/>
    </source>
</evidence>
<evidence type="ECO:0000313" key="17">
    <source>
        <dbReference type="Proteomes" id="UP000295184"/>
    </source>
</evidence>
<organism evidence="16 17">
    <name type="scientific">Allofournierella massiliensis</name>
    <dbReference type="NCBI Taxonomy" id="1650663"/>
    <lineage>
        <taxon>Bacteria</taxon>
        <taxon>Bacillati</taxon>
        <taxon>Bacillota</taxon>
        <taxon>Clostridia</taxon>
        <taxon>Eubacteriales</taxon>
        <taxon>Oscillospiraceae</taxon>
        <taxon>Allofournierella</taxon>
    </lineage>
</organism>
<evidence type="ECO:0000256" key="13">
    <source>
        <dbReference type="RuleBase" id="RU004171"/>
    </source>
</evidence>
<protein>
    <recommendedName>
        <fullName evidence="5 12">Homoserine dehydrogenase</fullName>
        <ecNumber evidence="4 12">1.1.1.3</ecNumber>
    </recommendedName>
</protein>
<accession>A0A4V2QC80</accession>
<evidence type="ECO:0000256" key="4">
    <source>
        <dbReference type="ARBA" id="ARBA00013213"/>
    </source>
</evidence>
<evidence type="ECO:0000256" key="5">
    <source>
        <dbReference type="ARBA" id="ARBA00013376"/>
    </source>
</evidence>
<dbReference type="InterPro" id="IPR036291">
    <property type="entry name" value="NAD(P)-bd_dom_sf"/>
</dbReference>
<comment type="catalytic activity">
    <reaction evidence="11">
        <text>L-homoserine + NADP(+) = L-aspartate 4-semialdehyde + NADPH + H(+)</text>
        <dbReference type="Rhea" id="RHEA:15761"/>
        <dbReference type="ChEBI" id="CHEBI:15378"/>
        <dbReference type="ChEBI" id="CHEBI:57476"/>
        <dbReference type="ChEBI" id="CHEBI:57783"/>
        <dbReference type="ChEBI" id="CHEBI:58349"/>
        <dbReference type="ChEBI" id="CHEBI:537519"/>
        <dbReference type="EC" id="1.1.1.3"/>
    </reaction>
    <physiologicalReaction direction="right-to-left" evidence="11">
        <dbReference type="Rhea" id="RHEA:15763"/>
    </physiologicalReaction>
</comment>
<dbReference type="PANTHER" id="PTHR43331:SF1">
    <property type="entry name" value="HOMOSERINE DEHYDROGENASE"/>
    <property type="match status" value="1"/>
</dbReference>
<dbReference type="UniPathway" id="UPA00051">
    <property type="reaction ID" value="UER00465"/>
</dbReference>
<dbReference type="Gene3D" id="3.40.50.720">
    <property type="entry name" value="NAD(P)-binding Rossmann-like Domain"/>
    <property type="match status" value="1"/>
</dbReference>
<dbReference type="FunFam" id="3.30.360.10:FF:000005">
    <property type="entry name" value="Homoserine dehydrogenase"/>
    <property type="match status" value="1"/>
</dbReference>
<evidence type="ECO:0000313" key="16">
    <source>
        <dbReference type="EMBL" id="TCL59207.1"/>
    </source>
</evidence>
<evidence type="ECO:0000256" key="9">
    <source>
        <dbReference type="ARBA" id="ARBA00023053"/>
    </source>
</evidence>
<dbReference type="Proteomes" id="UP000295184">
    <property type="component" value="Unassembled WGS sequence"/>
</dbReference>
<evidence type="ECO:0000256" key="7">
    <source>
        <dbReference type="ARBA" id="ARBA00022697"/>
    </source>
</evidence>
<dbReference type="SUPFAM" id="SSF55347">
    <property type="entry name" value="Glyceraldehyde-3-phosphate dehydrogenase-like, C-terminal domain"/>
    <property type="match status" value="1"/>
</dbReference>
<comment type="similarity">
    <text evidence="3 13">Belongs to the homoserine dehydrogenase family.</text>
</comment>
<dbReference type="UniPathway" id="UPA00050">
    <property type="reaction ID" value="UER00063"/>
</dbReference>
<evidence type="ECO:0000256" key="2">
    <source>
        <dbReference type="ARBA" id="ARBA00005062"/>
    </source>
</evidence>
<evidence type="ECO:0000256" key="11">
    <source>
        <dbReference type="ARBA" id="ARBA00048841"/>
    </source>
</evidence>
<keyword evidence="7 12" id="KW-0791">Threonine biosynthesis</keyword>
<reference evidence="16 17" key="1">
    <citation type="submission" date="2019-03" db="EMBL/GenBank/DDBJ databases">
        <title>Genomic Encyclopedia of Type Strains, Phase IV (KMG-IV): sequencing the most valuable type-strain genomes for metagenomic binning, comparative biology and taxonomic classification.</title>
        <authorList>
            <person name="Goeker M."/>
        </authorList>
    </citation>
    <scope>NUCLEOTIDE SEQUENCE [LARGE SCALE GENOMIC DNA]</scope>
    <source>
        <strain evidence="16 17">DSM 100451</strain>
    </source>
</reference>
<comment type="caution">
    <text evidence="16">The sequence shown here is derived from an EMBL/GenBank/DDBJ whole genome shotgun (WGS) entry which is preliminary data.</text>
</comment>
<dbReference type="Pfam" id="PF03447">
    <property type="entry name" value="NAD_binding_3"/>
    <property type="match status" value="1"/>
</dbReference>
<keyword evidence="6 12" id="KW-0028">Amino-acid biosynthesis</keyword>